<dbReference type="InterPro" id="IPR001128">
    <property type="entry name" value="Cyt_P450"/>
</dbReference>
<keyword evidence="2 3" id="KW-0349">Heme</keyword>
<keyword evidence="4" id="KW-0812">Transmembrane</keyword>
<evidence type="ECO:0000256" key="4">
    <source>
        <dbReference type="SAM" id="Phobius"/>
    </source>
</evidence>
<name>A0A5J6K961_9BILA</name>
<dbReference type="PANTHER" id="PTHR24293:SF0">
    <property type="entry name" value="CYP46A1 PROTEIN-RELATED"/>
    <property type="match status" value="1"/>
</dbReference>
<protein>
    <submittedName>
        <fullName evidence="5">Cytochrome P450</fullName>
    </submittedName>
</protein>
<accession>A0A5J6K961</accession>
<dbReference type="Pfam" id="PF00067">
    <property type="entry name" value="p450"/>
    <property type="match status" value="1"/>
</dbReference>
<dbReference type="GO" id="GO:0005506">
    <property type="term" value="F:iron ion binding"/>
    <property type="evidence" value="ECO:0007669"/>
    <property type="project" value="InterPro"/>
</dbReference>
<dbReference type="GO" id="GO:0033781">
    <property type="term" value="F:cholesterol 24-hydroxylase activity"/>
    <property type="evidence" value="ECO:0007669"/>
    <property type="project" value="InterPro"/>
</dbReference>
<comment type="similarity">
    <text evidence="1 3">Belongs to the cytochrome P450 family.</text>
</comment>
<dbReference type="CDD" id="cd20613">
    <property type="entry name" value="CYP46A1-like"/>
    <property type="match status" value="1"/>
</dbReference>
<dbReference type="PROSITE" id="PS00086">
    <property type="entry name" value="CYTOCHROME_P450"/>
    <property type="match status" value="1"/>
</dbReference>
<dbReference type="PANTHER" id="PTHR24293">
    <property type="entry name" value="CYTOCHROME P450 FAMILY 46 SUBFAMILY A"/>
    <property type="match status" value="1"/>
</dbReference>
<dbReference type="GO" id="GO:0006707">
    <property type="term" value="P:cholesterol catabolic process"/>
    <property type="evidence" value="ECO:0007669"/>
    <property type="project" value="InterPro"/>
</dbReference>
<dbReference type="PRINTS" id="PR00385">
    <property type="entry name" value="P450"/>
</dbReference>
<feature type="binding site" description="axial binding residue" evidence="2">
    <location>
        <position position="454"/>
    </location>
    <ligand>
        <name>heme</name>
        <dbReference type="ChEBI" id="CHEBI:30413"/>
    </ligand>
    <ligandPart>
        <name>Fe</name>
        <dbReference type="ChEBI" id="CHEBI:18248"/>
    </ligandPart>
</feature>
<keyword evidence="2 3" id="KW-0408">Iron</keyword>
<feature type="transmembrane region" description="Helical" evidence="4">
    <location>
        <begin position="12"/>
        <end position="29"/>
    </location>
</feature>
<dbReference type="InterPro" id="IPR017972">
    <property type="entry name" value="Cyt_P450_CS"/>
</dbReference>
<comment type="cofactor">
    <cofactor evidence="2">
        <name>heme</name>
        <dbReference type="ChEBI" id="CHEBI:30413"/>
    </cofactor>
</comment>
<keyword evidence="3" id="KW-0560">Oxidoreductase</keyword>
<evidence type="ECO:0000256" key="3">
    <source>
        <dbReference type="RuleBase" id="RU000461"/>
    </source>
</evidence>
<dbReference type="EMBL" id="MH718971">
    <property type="protein sequence ID" value="QEV83796.1"/>
    <property type="molecule type" value="mRNA"/>
</dbReference>
<keyword evidence="2 3" id="KW-0479">Metal-binding</keyword>
<keyword evidence="4" id="KW-0472">Membrane</keyword>
<reference evidence="5" key="1">
    <citation type="submission" date="2018-08" db="EMBL/GenBank/DDBJ databases">
        <authorList>
            <person name="Lee J.-S."/>
        </authorList>
    </citation>
    <scope>NUCLEOTIDE SEQUENCE</scope>
</reference>
<dbReference type="Gene3D" id="1.10.630.10">
    <property type="entry name" value="Cytochrome P450"/>
    <property type="match status" value="1"/>
</dbReference>
<dbReference type="GO" id="GO:0020037">
    <property type="term" value="F:heme binding"/>
    <property type="evidence" value="ECO:0007669"/>
    <property type="project" value="InterPro"/>
</dbReference>
<dbReference type="InterPro" id="IPR036396">
    <property type="entry name" value="Cyt_P450_sf"/>
</dbReference>
<evidence type="ECO:0000256" key="1">
    <source>
        <dbReference type="ARBA" id="ARBA00010617"/>
    </source>
</evidence>
<dbReference type="InterPro" id="IPR039983">
    <property type="entry name" value="CYP46A1"/>
</dbReference>
<organism evidence="5">
    <name type="scientific">Brachionus rotundiformis</name>
    <dbReference type="NCBI Taxonomy" id="96890"/>
    <lineage>
        <taxon>Eukaryota</taxon>
        <taxon>Metazoa</taxon>
        <taxon>Spiralia</taxon>
        <taxon>Gnathifera</taxon>
        <taxon>Rotifera</taxon>
        <taxon>Eurotatoria</taxon>
        <taxon>Monogononta</taxon>
        <taxon>Pseudotrocha</taxon>
        <taxon>Ploima</taxon>
        <taxon>Brachionidae</taxon>
        <taxon>Brachionus</taxon>
    </lineage>
</organism>
<dbReference type="InterPro" id="IPR002401">
    <property type="entry name" value="Cyt_P450_E_grp-I"/>
</dbReference>
<gene>
    <name evidence="5" type="primary">CYP3049A5</name>
</gene>
<dbReference type="AlphaFoldDB" id="A0A5J6K961"/>
<dbReference type="SUPFAM" id="SSF48264">
    <property type="entry name" value="Cytochrome P450"/>
    <property type="match status" value="1"/>
</dbReference>
<keyword evidence="4" id="KW-1133">Transmembrane helix</keyword>
<evidence type="ECO:0000313" key="5">
    <source>
        <dbReference type="EMBL" id="QEV83796.1"/>
    </source>
</evidence>
<evidence type="ECO:0000256" key="2">
    <source>
        <dbReference type="PIRSR" id="PIRSR602401-1"/>
    </source>
</evidence>
<proteinExistence type="evidence at transcript level"/>
<dbReference type="PRINTS" id="PR00463">
    <property type="entry name" value="EP450I"/>
</dbReference>
<keyword evidence="3" id="KW-0503">Monooxygenase</keyword>
<sequence>MNILSNIGLSDLTALLIGTSSSFLLYLTLKQYLRLKPYRHIPHPKTYGPFRFFTGNLKELQSLKDDIGFSGLILKWFNELGPVFKVYFFGEIIVSVNGPEAVKKVTIELDLHKNDLTYNMLAFPYNERALGTGLVTEINKEKWKASRALFNHAFQRNVLKTFLDEFNEKSNLLMEKLRSKADGKTMVPMFPEINKLALDIISSVAFGFNNDSINQNENYLNKLIINLLEGINELLIDPLVQIKPGKFKMISEFKKSLKELREFSRNHINQRIKDLENKEHVPNDILTIIIKNYDGDSFEMEDLIDQFLTFFIAGQETTANSLAFAILELGRNPDAFLKLREEVDKYIGCKNYISLEDLANLEYTSCVFKETLRKWPPAPEFSRKTYKEIEINGVTIPKNTWIMCSPFISGHNPEYFPEPEEFKPERFLSGHEFSEKNLINSYTFFPFSLGPRNCIGQNFAKIEAKIFLAKFALNFDFQLNENQSYGLKELLTLRPKDGCQVYLTQRNS</sequence>